<dbReference type="GO" id="GO:0009239">
    <property type="term" value="P:enterobactin biosynthetic process"/>
    <property type="evidence" value="ECO:0007669"/>
    <property type="project" value="TreeGrafter"/>
</dbReference>
<dbReference type="GO" id="GO:0031177">
    <property type="term" value="F:phosphopantetheine binding"/>
    <property type="evidence" value="ECO:0007669"/>
    <property type="project" value="TreeGrafter"/>
</dbReference>
<dbReference type="Gene3D" id="3.30.559.30">
    <property type="entry name" value="Nonribosomal peptide synthetase, condensation domain"/>
    <property type="match status" value="1"/>
</dbReference>
<dbReference type="PANTHER" id="PTHR45527">
    <property type="entry name" value="NONRIBOSOMAL PEPTIDE SYNTHETASE"/>
    <property type="match status" value="1"/>
</dbReference>
<dbReference type="InterPro" id="IPR001242">
    <property type="entry name" value="Condensation_dom"/>
</dbReference>
<dbReference type="AlphaFoldDB" id="A0A1C5H179"/>
<gene>
    <name evidence="2" type="ORF">GA0070213_102142</name>
</gene>
<organism evidence="2 3">
    <name type="scientific">Micromonospora humi</name>
    <dbReference type="NCBI Taxonomy" id="745366"/>
    <lineage>
        <taxon>Bacteria</taxon>
        <taxon>Bacillati</taxon>
        <taxon>Actinomycetota</taxon>
        <taxon>Actinomycetes</taxon>
        <taxon>Micromonosporales</taxon>
        <taxon>Micromonosporaceae</taxon>
        <taxon>Micromonospora</taxon>
    </lineage>
</organism>
<dbReference type="STRING" id="745366.GA0070213_102142"/>
<dbReference type="Pfam" id="PF00668">
    <property type="entry name" value="Condensation"/>
    <property type="match status" value="1"/>
</dbReference>
<dbReference type="GO" id="GO:0008610">
    <property type="term" value="P:lipid biosynthetic process"/>
    <property type="evidence" value="ECO:0007669"/>
    <property type="project" value="UniProtKB-ARBA"/>
</dbReference>
<keyword evidence="3" id="KW-1185">Reference proteome</keyword>
<dbReference type="GO" id="GO:0047527">
    <property type="term" value="F:2,3-dihydroxybenzoate-serine ligase activity"/>
    <property type="evidence" value="ECO:0007669"/>
    <property type="project" value="TreeGrafter"/>
</dbReference>
<dbReference type="SUPFAM" id="SSF52777">
    <property type="entry name" value="CoA-dependent acyltransferases"/>
    <property type="match status" value="2"/>
</dbReference>
<dbReference type="Gene3D" id="3.30.559.10">
    <property type="entry name" value="Chloramphenicol acetyltransferase-like domain"/>
    <property type="match status" value="1"/>
</dbReference>
<evidence type="ECO:0000313" key="2">
    <source>
        <dbReference type="EMBL" id="SCG39750.1"/>
    </source>
</evidence>
<proteinExistence type="predicted"/>
<dbReference type="GO" id="GO:0043041">
    <property type="term" value="P:amino acid activation for nonribosomal peptide biosynthetic process"/>
    <property type="evidence" value="ECO:0007669"/>
    <property type="project" value="TreeGrafter"/>
</dbReference>
<name>A0A1C5H179_9ACTN</name>
<dbReference type="EMBL" id="FMDM01000002">
    <property type="protein sequence ID" value="SCG39750.1"/>
    <property type="molecule type" value="Genomic_DNA"/>
</dbReference>
<feature type="domain" description="Condensation" evidence="1">
    <location>
        <begin position="21"/>
        <end position="360"/>
    </location>
</feature>
<dbReference type="OrthoDB" id="2472181at2"/>
<evidence type="ECO:0000259" key="1">
    <source>
        <dbReference type="Pfam" id="PF00668"/>
    </source>
</evidence>
<dbReference type="GO" id="GO:0009366">
    <property type="term" value="C:enterobactin synthetase complex"/>
    <property type="evidence" value="ECO:0007669"/>
    <property type="project" value="TreeGrafter"/>
</dbReference>
<dbReference type="PANTHER" id="PTHR45527:SF1">
    <property type="entry name" value="FATTY ACID SYNTHASE"/>
    <property type="match status" value="1"/>
</dbReference>
<evidence type="ECO:0000313" key="3">
    <source>
        <dbReference type="Proteomes" id="UP000199360"/>
    </source>
</evidence>
<sequence length="440" mass="48105">MTDTRAGGYRRSVAPRELPASVGQRLLGIIDHYRADHGALNCPLLCRVTGKVDVDALAAALTALTARHEALRTTFTGRGPRLTQLVQDPRPVPLPVVELRDHPDPRAAAQAAVATELSTRVDVGAWPTRATAWRVAEDEVVLCFTMHHLVTDAWSCGLLFEELRALYARHLGRPAELPPVPWQYGRFVAWQEARLAGTELDRQREFWRTQLTGLRLPRLPYREPPPGATPGVLGRDLDAAVAGGLRELARQHRTTLFTVTLAVYYAVLHRITGQGDLAVASLFANRSHPDSQRTVGFCANMVVLRTRLPPFATFQALLGATHATTAAAFANQEQPYQAVSTGSANLGGRVDDVVFQMMAELDHRVPVADADFELLLPESIGSRFGTELALAPRGPGLRVVLFHTPRLAPADAERLLDGYVAVARTVVADPRTPLSSLLRR</sequence>
<dbReference type="GO" id="GO:0005829">
    <property type="term" value="C:cytosol"/>
    <property type="evidence" value="ECO:0007669"/>
    <property type="project" value="TreeGrafter"/>
</dbReference>
<dbReference type="InterPro" id="IPR023213">
    <property type="entry name" value="CAT-like_dom_sf"/>
</dbReference>
<reference evidence="3" key="1">
    <citation type="submission" date="2016-06" db="EMBL/GenBank/DDBJ databases">
        <authorList>
            <person name="Varghese N."/>
            <person name="Submissions Spin"/>
        </authorList>
    </citation>
    <scope>NUCLEOTIDE SEQUENCE [LARGE SCALE GENOMIC DNA]</scope>
    <source>
        <strain evidence="3">DSM 45647</strain>
    </source>
</reference>
<dbReference type="Proteomes" id="UP000199360">
    <property type="component" value="Unassembled WGS sequence"/>
</dbReference>
<protein>
    <submittedName>
        <fullName evidence="2">Condensation domain-containing protein</fullName>
    </submittedName>
</protein>
<accession>A0A1C5H179</accession>